<organism evidence="3 4">
    <name type="scientific">Frankia canadensis</name>
    <dbReference type="NCBI Taxonomy" id="1836972"/>
    <lineage>
        <taxon>Bacteria</taxon>
        <taxon>Bacillati</taxon>
        <taxon>Actinomycetota</taxon>
        <taxon>Actinomycetes</taxon>
        <taxon>Frankiales</taxon>
        <taxon>Frankiaceae</taxon>
        <taxon>Frankia</taxon>
    </lineage>
</organism>
<dbReference type="GO" id="GO:0016491">
    <property type="term" value="F:oxidoreductase activity"/>
    <property type="evidence" value="ECO:0007669"/>
    <property type="project" value="UniProtKB-KW"/>
</dbReference>
<dbReference type="AlphaFoldDB" id="A0A2I2KHX0"/>
<feature type="domain" description="NADP-dependent oxidoreductase" evidence="2">
    <location>
        <begin position="15"/>
        <end position="332"/>
    </location>
</feature>
<evidence type="ECO:0000256" key="1">
    <source>
        <dbReference type="ARBA" id="ARBA00023002"/>
    </source>
</evidence>
<dbReference type="Gene3D" id="3.20.20.100">
    <property type="entry name" value="NADP-dependent oxidoreductase domain"/>
    <property type="match status" value="1"/>
</dbReference>
<dbReference type="InterPro" id="IPR036812">
    <property type="entry name" value="NAD(P)_OxRdtase_dom_sf"/>
</dbReference>
<dbReference type="PANTHER" id="PTHR43364:SF4">
    <property type="entry name" value="NAD(P)-LINKED OXIDOREDUCTASE SUPERFAMILY PROTEIN"/>
    <property type="match status" value="1"/>
</dbReference>
<reference evidence="3 4" key="1">
    <citation type="submission" date="2017-06" db="EMBL/GenBank/DDBJ databases">
        <authorList>
            <person name="Kim H.J."/>
            <person name="Triplett B.A."/>
        </authorList>
    </citation>
    <scope>NUCLEOTIDE SEQUENCE [LARGE SCALE GENOMIC DNA]</scope>
    <source>
        <strain evidence="3">FRACA_ARgP5</strain>
    </source>
</reference>
<dbReference type="SUPFAM" id="SSF51430">
    <property type="entry name" value="NAD(P)-linked oxidoreductase"/>
    <property type="match status" value="1"/>
</dbReference>
<dbReference type="OrthoDB" id="3213706at2"/>
<protein>
    <recommendedName>
        <fullName evidence="2">NADP-dependent oxidoreductase domain-containing protein</fullName>
    </recommendedName>
</protein>
<evidence type="ECO:0000259" key="2">
    <source>
        <dbReference type="Pfam" id="PF00248"/>
    </source>
</evidence>
<dbReference type="EMBL" id="FZMO01000001">
    <property type="protein sequence ID" value="SNQ45261.1"/>
    <property type="molecule type" value="Genomic_DNA"/>
</dbReference>
<keyword evidence="1" id="KW-0560">Oxidoreductase</keyword>
<dbReference type="FunFam" id="3.20.20.100:FF:000004">
    <property type="entry name" value="Oxidoreductase, aldo/keto reductase"/>
    <property type="match status" value="1"/>
</dbReference>
<dbReference type="PANTHER" id="PTHR43364">
    <property type="entry name" value="NADH-SPECIFIC METHYLGLYOXAL REDUCTASE-RELATED"/>
    <property type="match status" value="1"/>
</dbReference>
<evidence type="ECO:0000313" key="4">
    <source>
        <dbReference type="Proteomes" id="UP000234331"/>
    </source>
</evidence>
<dbReference type="Pfam" id="PF00248">
    <property type="entry name" value="Aldo_ket_red"/>
    <property type="match status" value="1"/>
</dbReference>
<gene>
    <name evidence="3" type="ORF">FRACA_10020</name>
</gene>
<dbReference type="GO" id="GO:0005829">
    <property type="term" value="C:cytosol"/>
    <property type="evidence" value="ECO:0007669"/>
    <property type="project" value="UniProtKB-ARBA"/>
</dbReference>
<keyword evidence="4" id="KW-1185">Reference proteome</keyword>
<evidence type="ECO:0000313" key="3">
    <source>
        <dbReference type="EMBL" id="SNQ45261.1"/>
    </source>
</evidence>
<name>A0A2I2KHX0_9ACTN</name>
<accession>A0A2I2KHX0</accession>
<dbReference type="InterPro" id="IPR050523">
    <property type="entry name" value="AKR_Detox_Biosynth"/>
</dbReference>
<dbReference type="Proteomes" id="UP000234331">
    <property type="component" value="Unassembled WGS sequence"/>
</dbReference>
<proteinExistence type="predicted"/>
<sequence length="346" mass="36686">MRYRPLGTTGLLVSELVLGAANFGDTVGDQDACSLVAAALDHGINTFDTADVYAGGRSEEILGAALRHRRDQVILCSKVGSRVGDTEADLRKTVGGDRLDHGARWQAGIAPSDQGLSRKHLVSALESSLRRLGTDYIDLYQLHRFDPHSGVEEVLRTLDDMVSAGKVRYIGCSGWAAWQLYRGLWLSDTAKLARFQAQQVPYNLLDREAEREILPACLAGDVGVLAFRGLAGGLLGGRYLDGTAPPPQTRLGSREGIRARYLTVSAIAGAAVVADSAARDDRSATDLSIAWVLAQPGVTAMLFGASSPRQLSEGIAAIDRPLAADQAAQLARAVAEAVAGAQNVGR</sequence>
<dbReference type="InterPro" id="IPR023210">
    <property type="entry name" value="NADP_OxRdtase_dom"/>
</dbReference>